<gene>
    <name evidence="3" type="ORF">RAE19_12700</name>
</gene>
<sequence length="740" mass="81662">MQLSRPVIAFALLRQCSELIRTDLLSGVSVLIRPLVSDLAGQLFDSRVLSERLAGAYGVSIPAAALEGMTERLAAANVLLIERLPSGLHKVVYADTYEASQIEPDAERDFQEVLDEFLQHAHQRLAAVGKNIQDDELIKGFLHHLATLDFSAIKAKPQVVAETKPTIVGPAAREQLALSAELENQAALDSLVASYIALLQEHQPARLSLLAKVADGALAAELVFDLQAPTAVTRLNNTIVVVDTPLVLSFLDLSSSQDTTDTKNLFEQIRETGAKIAAHQHSIEEAEGVLRAIQNARNAGEAYGPSVHRLSNSMFRAYFDSMIGSIGRAWSTINHLEIIPETSTHFYKNFTQVDEEELLGAIRLSAVDRVLTRERDAKSVAETMRRLGGAHIPIGGVASCRYIFATSNSALQRRAAAFLTRKKYVLEGEFTPIVTSRYLAGLCWLMCGGRSDQSPTMARLLANCATALRVKPEIAERTKRFLADIDPEKAKHFEALMTNERASQYLVEATLGDINAVTANNAEDIFEEVQRRAAEKVAIEKDQHYSGQIAAIQESARAVEEEAERLRASLQETQHDVDARKMENLNLAQTASKLRSKHDENEAKLAQQSEQLKELTVIATEATAKASDAQRLLTEQWARSRNVAREFSDRRIKQIRGLGVFLMFSIALGLGYVDKFIIPSFPAEHQATGNLAFVFFQALFAISGFGLLVDRWVSTPLELCRKKIYLGRLTELGIPEDPVE</sequence>
<evidence type="ECO:0000313" key="3">
    <source>
        <dbReference type="EMBL" id="MDT7519558.1"/>
    </source>
</evidence>
<protein>
    <submittedName>
        <fullName evidence="3">Uncharacterized protein</fullName>
    </submittedName>
</protein>
<keyword evidence="1" id="KW-0175">Coiled coil</keyword>
<keyword evidence="2" id="KW-0812">Transmembrane</keyword>
<name>A0ABU3KQ17_9BURK</name>
<organism evidence="3 4">
    <name type="scientific">Rhodoferax potami</name>
    <dbReference type="NCBI Taxonomy" id="3068338"/>
    <lineage>
        <taxon>Bacteria</taxon>
        <taxon>Pseudomonadati</taxon>
        <taxon>Pseudomonadota</taxon>
        <taxon>Betaproteobacteria</taxon>
        <taxon>Burkholderiales</taxon>
        <taxon>Comamonadaceae</taxon>
        <taxon>Rhodoferax</taxon>
    </lineage>
</organism>
<evidence type="ECO:0000256" key="1">
    <source>
        <dbReference type="SAM" id="Coils"/>
    </source>
</evidence>
<feature type="transmembrane region" description="Helical" evidence="2">
    <location>
        <begin position="693"/>
        <end position="713"/>
    </location>
</feature>
<keyword evidence="2" id="KW-1133">Transmembrane helix</keyword>
<proteinExistence type="predicted"/>
<keyword evidence="2" id="KW-0472">Membrane</keyword>
<reference evidence="3 4" key="1">
    <citation type="submission" date="2023-08" db="EMBL/GenBank/DDBJ databases">
        <title>Rhodoferax potami sp. nov. and Rhodoferax mekongensis sp. nov., isolated from the Mekong River in Thailand.</title>
        <authorList>
            <person name="Kitikhun S."/>
            <person name="Charoenyingcharoen P."/>
            <person name="Siriarchawattana P."/>
            <person name="Likhitrattanapisal S."/>
            <person name="Nilsakha T."/>
            <person name="Chanpet A."/>
            <person name="Rattanawaree P."/>
            <person name="Ingsriswang S."/>
        </authorList>
    </citation>
    <scope>NUCLEOTIDE SEQUENCE [LARGE SCALE GENOMIC DNA]</scope>
    <source>
        <strain evidence="3 4">TBRC 17660</strain>
    </source>
</reference>
<dbReference type="RefSeq" id="WP_313875232.1">
    <property type="nucleotide sequence ID" value="NZ_JAVBIK010000001.1"/>
</dbReference>
<feature type="coiled-coil region" evidence="1">
    <location>
        <begin position="549"/>
        <end position="625"/>
    </location>
</feature>
<evidence type="ECO:0000256" key="2">
    <source>
        <dbReference type="SAM" id="Phobius"/>
    </source>
</evidence>
<accession>A0ABU3KQ17</accession>
<keyword evidence="4" id="KW-1185">Reference proteome</keyword>
<evidence type="ECO:0000313" key="4">
    <source>
        <dbReference type="Proteomes" id="UP001321700"/>
    </source>
</evidence>
<dbReference type="EMBL" id="JAVBIK010000001">
    <property type="protein sequence ID" value="MDT7519558.1"/>
    <property type="molecule type" value="Genomic_DNA"/>
</dbReference>
<feature type="transmembrane region" description="Helical" evidence="2">
    <location>
        <begin position="655"/>
        <end position="673"/>
    </location>
</feature>
<dbReference type="Proteomes" id="UP001321700">
    <property type="component" value="Unassembled WGS sequence"/>
</dbReference>
<comment type="caution">
    <text evidence="3">The sequence shown here is derived from an EMBL/GenBank/DDBJ whole genome shotgun (WGS) entry which is preliminary data.</text>
</comment>